<protein>
    <submittedName>
        <fullName evidence="3">Uncharacterized protein</fullName>
    </submittedName>
</protein>
<keyword evidence="4" id="KW-1185">Reference proteome</keyword>
<accession>A0A1Y0CL02</accession>
<sequence length="205" mass="23744">MYNNYQYFYQSQQQIQQLQQVVENQTKQISTLEELVKLMQQEITQLKEKPSMNIERIEYKFDQLKVETLEGTLNIGLTPGSPGEIEDFVVTQNNLEVPVPKRNQNLAQGIEADLREYLNKNGKTKIDQIAKQQGRTLEKHYHDFMIQDVNNQLASRVNHTLNTITAEAVQKGYNDEKIKEVAIQQLQGDMDKAFAAFIQTLPQKK</sequence>
<feature type="coiled-coil region" evidence="1">
    <location>
        <begin position="15"/>
        <end position="49"/>
    </location>
</feature>
<dbReference type="GeneID" id="96738123"/>
<gene>
    <name evidence="2" type="ORF">B4U37_06750</name>
    <name evidence="3" type="ORF">FZC74_01740</name>
</gene>
<dbReference type="KEGG" id="bhk:B4U37_06750"/>
<proteinExistence type="predicted"/>
<name>A0A1Y0CL02_9BACI</name>
<evidence type="ECO:0000313" key="3">
    <source>
        <dbReference type="EMBL" id="TYS61023.1"/>
    </source>
</evidence>
<dbReference type="Proteomes" id="UP000323393">
    <property type="component" value="Unassembled WGS sequence"/>
</dbReference>
<organism evidence="3 5">
    <name type="scientific">Sutcliffiella horikoshii</name>
    <dbReference type="NCBI Taxonomy" id="79883"/>
    <lineage>
        <taxon>Bacteria</taxon>
        <taxon>Bacillati</taxon>
        <taxon>Bacillota</taxon>
        <taxon>Bacilli</taxon>
        <taxon>Bacillales</taxon>
        <taxon>Bacillaceae</taxon>
        <taxon>Sutcliffiella</taxon>
    </lineage>
</organism>
<evidence type="ECO:0000313" key="4">
    <source>
        <dbReference type="Proteomes" id="UP000195573"/>
    </source>
</evidence>
<dbReference type="EMBL" id="CP020880">
    <property type="protein sequence ID" value="ART75744.1"/>
    <property type="molecule type" value="Genomic_DNA"/>
</dbReference>
<reference evidence="2 4" key="1">
    <citation type="submission" date="2017-04" db="EMBL/GenBank/DDBJ databases">
        <title>Complete Genome Sequence of the Bacillus horikoshii 20a strain from Cuatro Cienegas, Coahuila, Mexico.</title>
        <authorList>
            <person name="Zarza E."/>
            <person name="Alcaraz L.D."/>
            <person name="Aguilar-Salinas B."/>
            <person name="Islas A."/>
            <person name="Olmedo-Alvarez G."/>
        </authorList>
    </citation>
    <scope>NUCLEOTIDE SEQUENCE [LARGE SCALE GENOMIC DNA]</scope>
    <source>
        <strain evidence="2 4">20a</strain>
    </source>
</reference>
<dbReference type="InterPro" id="IPR019673">
    <property type="entry name" value="Spore_germination_GerPC"/>
</dbReference>
<evidence type="ECO:0000313" key="5">
    <source>
        <dbReference type="Proteomes" id="UP000323393"/>
    </source>
</evidence>
<dbReference type="Pfam" id="PF10737">
    <property type="entry name" value="GerPC"/>
    <property type="match status" value="1"/>
</dbReference>
<dbReference type="RefSeq" id="WP_088017609.1">
    <property type="nucleotide sequence ID" value="NZ_CP020880.1"/>
</dbReference>
<dbReference type="EMBL" id="VTEU01000001">
    <property type="protein sequence ID" value="TYS61023.1"/>
    <property type="molecule type" value="Genomic_DNA"/>
</dbReference>
<reference evidence="3 5" key="2">
    <citation type="submission" date="2019-08" db="EMBL/GenBank/DDBJ databases">
        <title>Bacillus genomes from the desert of Cuatro Cienegas, Coahuila.</title>
        <authorList>
            <person name="Olmedo-Alvarez G."/>
        </authorList>
    </citation>
    <scope>NUCLEOTIDE SEQUENCE [LARGE SCALE GENOMIC DNA]</scope>
    <source>
        <strain evidence="3 5">CH88_3T</strain>
    </source>
</reference>
<dbReference type="Proteomes" id="UP000195573">
    <property type="component" value="Chromosome"/>
</dbReference>
<dbReference type="AlphaFoldDB" id="A0A1Y0CL02"/>
<keyword evidence="1" id="KW-0175">Coiled coil</keyword>
<evidence type="ECO:0000313" key="2">
    <source>
        <dbReference type="EMBL" id="ART75744.1"/>
    </source>
</evidence>
<evidence type="ECO:0000256" key="1">
    <source>
        <dbReference type="SAM" id="Coils"/>
    </source>
</evidence>